<keyword evidence="1" id="KW-0472">Membrane</keyword>
<sequence>MDEQLNRIEQKLDATYKSAEKMRKYFLWSAIITLSFILLPLVIIPLVLPAFLASQGVGGISGF</sequence>
<comment type="caution">
    <text evidence="2">The sequence shown here is derived from an EMBL/GenBank/DDBJ whole genome shotgun (WGS) entry which is preliminary data.</text>
</comment>
<feature type="transmembrane region" description="Helical" evidence="1">
    <location>
        <begin position="25"/>
        <end position="48"/>
    </location>
</feature>
<evidence type="ECO:0000256" key="1">
    <source>
        <dbReference type="SAM" id="Phobius"/>
    </source>
</evidence>
<gene>
    <name evidence="2" type="ORF">A2419_00675</name>
</gene>
<keyword evidence="1" id="KW-1133">Transmembrane helix</keyword>
<keyword evidence="1" id="KW-0812">Transmembrane</keyword>
<dbReference type="EMBL" id="MEXB01000009">
    <property type="protein sequence ID" value="OGC88354.1"/>
    <property type="molecule type" value="Genomic_DNA"/>
</dbReference>
<name>A0A1F4Y3B1_9BACT</name>
<protein>
    <submittedName>
        <fullName evidence="2">Uncharacterized protein</fullName>
    </submittedName>
</protein>
<dbReference type="AlphaFoldDB" id="A0A1F4Y3B1"/>
<organism evidence="2 3">
    <name type="scientific">Candidatus Adlerbacteria bacterium RIFOXYC1_FULL_48_26</name>
    <dbReference type="NCBI Taxonomy" id="1797247"/>
    <lineage>
        <taxon>Bacteria</taxon>
        <taxon>Candidatus Adleribacteriota</taxon>
    </lineage>
</organism>
<proteinExistence type="predicted"/>
<evidence type="ECO:0000313" key="2">
    <source>
        <dbReference type="EMBL" id="OGC88354.1"/>
    </source>
</evidence>
<accession>A0A1F4Y3B1</accession>
<dbReference type="STRING" id="1797247.A2419_00675"/>
<evidence type="ECO:0000313" key="3">
    <source>
        <dbReference type="Proteomes" id="UP000176568"/>
    </source>
</evidence>
<reference evidence="2 3" key="1">
    <citation type="journal article" date="2016" name="Nat. Commun.">
        <title>Thousands of microbial genomes shed light on interconnected biogeochemical processes in an aquifer system.</title>
        <authorList>
            <person name="Anantharaman K."/>
            <person name="Brown C.T."/>
            <person name="Hug L.A."/>
            <person name="Sharon I."/>
            <person name="Castelle C.J."/>
            <person name="Probst A.J."/>
            <person name="Thomas B.C."/>
            <person name="Singh A."/>
            <person name="Wilkins M.J."/>
            <person name="Karaoz U."/>
            <person name="Brodie E.L."/>
            <person name="Williams K.H."/>
            <person name="Hubbard S.S."/>
            <person name="Banfield J.F."/>
        </authorList>
    </citation>
    <scope>NUCLEOTIDE SEQUENCE [LARGE SCALE GENOMIC DNA]</scope>
</reference>
<dbReference type="Proteomes" id="UP000176568">
    <property type="component" value="Unassembled WGS sequence"/>
</dbReference>